<protein>
    <submittedName>
        <fullName evidence="3">Uncharacterized protein</fullName>
    </submittedName>
</protein>
<proteinExistence type="predicted"/>
<feature type="transmembrane region" description="Helical" evidence="2">
    <location>
        <begin position="54"/>
        <end position="74"/>
    </location>
</feature>
<sequence length="147" mass="15445">MDIRVPNWIRGRRHIPKPVSRPEATQDTRTGLPSSVTIDEVQPKTTNAVPGMRIGMVVAGMIIIVMGVVFAPTMTGTITKTDAPGAQSTGSEEITGLPAEETLDAAAQELAEALPLLYLAIAIMMGVGLMAVGGVWLARVGPLGRDD</sequence>
<evidence type="ECO:0000256" key="2">
    <source>
        <dbReference type="SAM" id="Phobius"/>
    </source>
</evidence>
<comment type="caution">
    <text evidence="3">The sequence shown here is derived from an EMBL/GenBank/DDBJ whole genome shotgun (WGS) entry which is preliminary data.</text>
</comment>
<accession>A0A0F9EAR4</accession>
<dbReference type="EMBL" id="LAZR01028231">
    <property type="protein sequence ID" value="KKL63261.1"/>
    <property type="molecule type" value="Genomic_DNA"/>
</dbReference>
<feature type="transmembrane region" description="Helical" evidence="2">
    <location>
        <begin position="116"/>
        <end position="138"/>
    </location>
</feature>
<keyword evidence="2" id="KW-0812">Transmembrane</keyword>
<feature type="compositionally biased region" description="Polar residues" evidence="1">
    <location>
        <begin position="23"/>
        <end position="33"/>
    </location>
</feature>
<keyword evidence="2" id="KW-1133">Transmembrane helix</keyword>
<organism evidence="3">
    <name type="scientific">marine sediment metagenome</name>
    <dbReference type="NCBI Taxonomy" id="412755"/>
    <lineage>
        <taxon>unclassified sequences</taxon>
        <taxon>metagenomes</taxon>
        <taxon>ecological metagenomes</taxon>
    </lineage>
</organism>
<dbReference type="AlphaFoldDB" id="A0A0F9EAR4"/>
<name>A0A0F9EAR4_9ZZZZ</name>
<gene>
    <name evidence="3" type="ORF">LCGC14_2176880</name>
</gene>
<reference evidence="3" key="1">
    <citation type="journal article" date="2015" name="Nature">
        <title>Complex archaea that bridge the gap between prokaryotes and eukaryotes.</title>
        <authorList>
            <person name="Spang A."/>
            <person name="Saw J.H."/>
            <person name="Jorgensen S.L."/>
            <person name="Zaremba-Niedzwiedzka K."/>
            <person name="Martijn J."/>
            <person name="Lind A.E."/>
            <person name="van Eijk R."/>
            <person name="Schleper C."/>
            <person name="Guy L."/>
            <person name="Ettema T.J."/>
        </authorList>
    </citation>
    <scope>NUCLEOTIDE SEQUENCE</scope>
</reference>
<feature type="region of interest" description="Disordered" evidence="1">
    <location>
        <begin position="13"/>
        <end position="33"/>
    </location>
</feature>
<evidence type="ECO:0000313" key="3">
    <source>
        <dbReference type="EMBL" id="KKL63261.1"/>
    </source>
</evidence>
<keyword evidence="2" id="KW-0472">Membrane</keyword>
<evidence type="ECO:0000256" key="1">
    <source>
        <dbReference type="SAM" id="MobiDB-lite"/>
    </source>
</evidence>